<organism evidence="1">
    <name type="scientific">Woronichinia naegeliana WA131</name>
    <dbReference type="NCBI Taxonomy" id="2824559"/>
    <lineage>
        <taxon>Bacteria</taxon>
        <taxon>Bacillati</taxon>
        <taxon>Cyanobacteriota</taxon>
        <taxon>Cyanophyceae</taxon>
        <taxon>Synechococcales</taxon>
        <taxon>Coelosphaeriaceae</taxon>
        <taxon>Woronichinia</taxon>
    </lineage>
</organism>
<protein>
    <submittedName>
        <fullName evidence="1">Phytanoyl-CoA dioxygenase family protein</fullName>
    </submittedName>
</protein>
<dbReference type="PANTHER" id="PTHR20883">
    <property type="entry name" value="PHYTANOYL-COA DIOXYGENASE DOMAIN CONTAINING 1"/>
    <property type="match status" value="1"/>
</dbReference>
<dbReference type="AlphaFoldDB" id="A0A977PU35"/>
<dbReference type="SUPFAM" id="SSF51197">
    <property type="entry name" value="Clavaminate synthase-like"/>
    <property type="match status" value="1"/>
</dbReference>
<keyword evidence="1" id="KW-0223">Dioxygenase</keyword>
<proteinExistence type="predicted"/>
<gene>
    <name evidence="1" type="ORF">KA717_21715</name>
</gene>
<dbReference type="Gene3D" id="2.60.120.620">
    <property type="entry name" value="q2cbj1_9rhob like domain"/>
    <property type="match status" value="1"/>
</dbReference>
<dbReference type="EMBL" id="CP073041">
    <property type="protein sequence ID" value="UXE58648.1"/>
    <property type="molecule type" value="Genomic_DNA"/>
</dbReference>
<sequence>MSWENVFYVTLLQGFGIAKPLQHLLSCHQVMKDKLNLNLKDEQVTVFKKQGFLIFDRITTDQEIEWLKGIYDRIIEEMKVYCPEKIALLADQQQLPLAGGREILVWIPSPELVFPQLIDTIYFRNTLKIVAHLLNVEETKVIGRVRLYLKPAHFGAEMPWHQDAAYPGSLDLLKIWMPLDPATPENGCLHFIPGSHLGGIIPHRPYEGDRTGSGLIADGVQYSQAVVCPLAPGGATVHHCHTLHYSRPNKTVQQRRALVVSCRAEEQSV</sequence>
<dbReference type="GO" id="GO:0016706">
    <property type="term" value="F:2-oxoglutarate-dependent dioxygenase activity"/>
    <property type="evidence" value="ECO:0007669"/>
    <property type="project" value="UniProtKB-ARBA"/>
</dbReference>
<dbReference type="Proteomes" id="UP001065613">
    <property type="component" value="Chromosome"/>
</dbReference>
<reference evidence="1" key="1">
    <citation type="submission" date="2021-04" db="EMBL/GenBank/DDBJ databases">
        <title>Genome sequence of Woronichinia naegeliana from Washington state freshwater lake bloom.</title>
        <authorList>
            <person name="Dreher T.W."/>
        </authorList>
    </citation>
    <scope>NUCLEOTIDE SEQUENCE</scope>
    <source>
        <strain evidence="1">WA131</strain>
    </source>
</reference>
<name>A0A977PU35_9CYAN</name>
<dbReference type="PANTHER" id="PTHR20883:SF46">
    <property type="entry name" value="PHYTANOYL-COA HYDROXYLASE"/>
    <property type="match status" value="1"/>
</dbReference>
<keyword evidence="1" id="KW-0560">Oxidoreductase</keyword>
<dbReference type="KEGG" id="wna:KA717_21715"/>
<accession>A0A977PU35</accession>
<evidence type="ECO:0000313" key="1">
    <source>
        <dbReference type="EMBL" id="UXE58648.1"/>
    </source>
</evidence>
<dbReference type="GO" id="GO:0005506">
    <property type="term" value="F:iron ion binding"/>
    <property type="evidence" value="ECO:0007669"/>
    <property type="project" value="UniProtKB-ARBA"/>
</dbReference>
<dbReference type="InterPro" id="IPR008775">
    <property type="entry name" value="Phytyl_CoA_dOase-like"/>
</dbReference>
<dbReference type="Pfam" id="PF05721">
    <property type="entry name" value="PhyH"/>
    <property type="match status" value="1"/>
</dbReference>